<organism evidence="1 2">
    <name type="scientific">Candida boidinii</name>
    <name type="common">Yeast</name>
    <dbReference type="NCBI Taxonomy" id="5477"/>
    <lineage>
        <taxon>Eukaryota</taxon>
        <taxon>Fungi</taxon>
        <taxon>Dikarya</taxon>
        <taxon>Ascomycota</taxon>
        <taxon>Saccharomycotina</taxon>
        <taxon>Pichiomycetes</taxon>
        <taxon>Pichiales</taxon>
        <taxon>Pichiaceae</taxon>
        <taxon>Ogataea</taxon>
        <taxon>Ogataea/Candida clade</taxon>
    </lineage>
</organism>
<dbReference type="EMBL" id="BSXV01004438">
    <property type="protein sequence ID" value="GMF00484.1"/>
    <property type="molecule type" value="Genomic_DNA"/>
</dbReference>
<gene>
    <name evidence="1" type="ORF">Cboi01_000556000</name>
</gene>
<proteinExistence type="predicted"/>
<name>A0ACB5U3G5_CANBO</name>
<evidence type="ECO:0000313" key="2">
    <source>
        <dbReference type="Proteomes" id="UP001165101"/>
    </source>
</evidence>
<comment type="caution">
    <text evidence="1">The sequence shown here is derived from an EMBL/GenBank/DDBJ whole genome shotgun (WGS) entry which is preliminary data.</text>
</comment>
<dbReference type="Proteomes" id="UP001165101">
    <property type="component" value="Unassembled WGS sequence"/>
</dbReference>
<keyword evidence="2" id="KW-1185">Reference proteome</keyword>
<accession>A0ACB5U3G5</accession>
<protein>
    <submittedName>
        <fullName evidence="1">Unnamed protein product</fullName>
    </submittedName>
</protein>
<sequence length="423" mass="48938">MCYPRIPFIVKLDETKNNIKPSEKNKELKAVVLTEKLKDISKAEDILSQEAINDIKSFQGEFRDYELTLDYSYWRSDEILKAILPDDFNEEVPSGFTKTGHIAHLNLKEEYKPYGELIGQVILDKNPSVKTVVDKLESIDTTFRTFKMKVIAGEDNFLVEQKESDCIFKFDFSKVYWNSRLSTEHGRLINEFKTNEAVCDAMAGVGPFAVPAGKKKCLVFANDLNPESYKYLEINVKNNKVQNFVKYFNTDGREFIKRSPKLLQEFNKNSKNGEIEIISNKRMKIDGVKTDKRVITKFKIPTFFSQYVMNLPDSAINFIDSYAGLFSNAFPDLTKDEVKNLPGYKLPIVNFHHFEKYSHEEDPQPTEEELHKRVHAKMTKILNYDVPFEKISFHLVRMVAPTKPMYCVSFELPEELAFQSASN</sequence>
<evidence type="ECO:0000313" key="1">
    <source>
        <dbReference type="EMBL" id="GMF00484.1"/>
    </source>
</evidence>
<reference evidence="1" key="1">
    <citation type="submission" date="2023-04" db="EMBL/GenBank/DDBJ databases">
        <title>Candida boidinii NBRC 1967.</title>
        <authorList>
            <person name="Ichikawa N."/>
            <person name="Sato H."/>
            <person name="Tonouchi N."/>
        </authorList>
    </citation>
    <scope>NUCLEOTIDE SEQUENCE</scope>
    <source>
        <strain evidence="1">NBRC 1967</strain>
    </source>
</reference>